<dbReference type="EMBL" id="LFMY01000001">
    <property type="protein sequence ID" value="OKL63668.1"/>
    <property type="molecule type" value="Genomic_DNA"/>
</dbReference>
<organism evidence="17 18">
    <name type="scientific">Talaromyces atroroseus</name>
    <dbReference type="NCBI Taxonomy" id="1441469"/>
    <lineage>
        <taxon>Eukaryota</taxon>
        <taxon>Fungi</taxon>
        <taxon>Dikarya</taxon>
        <taxon>Ascomycota</taxon>
        <taxon>Pezizomycotina</taxon>
        <taxon>Eurotiomycetes</taxon>
        <taxon>Eurotiomycetidae</taxon>
        <taxon>Eurotiales</taxon>
        <taxon>Trichocomaceae</taxon>
        <taxon>Talaromyces</taxon>
        <taxon>Talaromyces sect. Trachyspermi</taxon>
    </lineage>
</organism>
<evidence type="ECO:0000259" key="16">
    <source>
        <dbReference type="PROSITE" id="PS51910"/>
    </source>
</evidence>
<comment type="function">
    <text evidence="11">GPI-anchored chitinase involved in the degradation of chitin, a component of the cell walls of fungi and exoskeletal elements of some animals (including worms and arthropods). Required to reshape the cell wall at the sites where cell wall remodeling and/or cell wall maturation actively take place such as sites of conidia formation.</text>
</comment>
<evidence type="ECO:0000256" key="7">
    <source>
        <dbReference type="ARBA" id="ARBA00023024"/>
    </source>
</evidence>
<evidence type="ECO:0000256" key="5">
    <source>
        <dbReference type="ARBA" id="ARBA00022669"/>
    </source>
</evidence>
<feature type="chain" id="PRO_5012285050" description="chitinase" evidence="15">
    <location>
        <begin position="23"/>
        <end position="355"/>
    </location>
</feature>
<keyword evidence="9 13" id="KW-0326">Glycosidase</keyword>
<dbReference type="SUPFAM" id="SSF51445">
    <property type="entry name" value="(Trans)glycosidases"/>
    <property type="match status" value="1"/>
</dbReference>
<evidence type="ECO:0000313" key="18">
    <source>
        <dbReference type="Proteomes" id="UP000214365"/>
    </source>
</evidence>
<dbReference type="GO" id="GO:0008061">
    <property type="term" value="F:chitin binding"/>
    <property type="evidence" value="ECO:0007669"/>
    <property type="project" value="UniProtKB-KW"/>
</dbReference>
<dbReference type="RefSeq" id="XP_020123789.1">
    <property type="nucleotide sequence ID" value="XM_020260181.1"/>
</dbReference>
<comment type="similarity">
    <text evidence="12">Belongs to the glycosyl hydrolase 18 family. Chitinase class III subfamily.</text>
</comment>
<evidence type="ECO:0000256" key="14">
    <source>
        <dbReference type="SAM" id="MobiDB-lite"/>
    </source>
</evidence>
<dbReference type="AlphaFoldDB" id="A0A225B1T7"/>
<evidence type="ECO:0000313" key="17">
    <source>
        <dbReference type="EMBL" id="OKL63668.1"/>
    </source>
</evidence>
<comment type="catalytic activity">
    <reaction evidence="1">
        <text>Random endo-hydrolysis of N-acetyl-beta-D-glucosaminide (1-&gt;4)-beta-linkages in chitin and chitodextrins.</text>
        <dbReference type="EC" id="3.2.1.14"/>
    </reaction>
</comment>
<keyword evidence="10" id="KW-0624">Polysaccharide degradation</keyword>
<dbReference type="PANTHER" id="PTHR45708">
    <property type="entry name" value="ENDOCHITINASE"/>
    <property type="match status" value="1"/>
</dbReference>
<keyword evidence="4" id="KW-0964">Secreted</keyword>
<dbReference type="InterPro" id="IPR045321">
    <property type="entry name" value="Cts1-like"/>
</dbReference>
<evidence type="ECO:0000256" key="2">
    <source>
        <dbReference type="ARBA" id="ARBA00004191"/>
    </source>
</evidence>
<evidence type="ECO:0000256" key="15">
    <source>
        <dbReference type="SAM" id="SignalP"/>
    </source>
</evidence>
<dbReference type="PROSITE" id="PS51910">
    <property type="entry name" value="GH18_2"/>
    <property type="match status" value="1"/>
</dbReference>
<dbReference type="CDD" id="cd02877">
    <property type="entry name" value="GH18_hevamine_XipI_class_III"/>
    <property type="match status" value="1"/>
</dbReference>
<dbReference type="GO" id="GO:0008843">
    <property type="term" value="F:endochitinase activity"/>
    <property type="evidence" value="ECO:0007669"/>
    <property type="project" value="UniProtKB-EC"/>
</dbReference>
<keyword evidence="8" id="KW-0119">Carbohydrate metabolism</keyword>
<name>A0A225B1T7_TALAT</name>
<feature type="region of interest" description="Disordered" evidence="14">
    <location>
        <begin position="333"/>
        <end position="355"/>
    </location>
</feature>
<gene>
    <name evidence="17" type="ORF">UA08_00381</name>
</gene>
<dbReference type="EC" id="3.2.1.14" evidence="3"/>
<dbReference type="InterPro" id="IPR017853">
    <property type="entry name" value="GH"/>
</dbReference>
<accession>A0A225B1T7</accession>
<dbReference type="OrthoDB" id="2425929at2759"/>
<reference evidence="17 18" key="1">
    <citation type="submission" date="2015-06" db="EMBL/GenBank/DDBJ databases">
        <title>Talaromyces atroroseus IBT 11181 draft genome.</title>
        <authorList>
            <person name="Rasmussen K.B."/>
            <person name="Rasmussen S."/>
            <person name="Petersen B."/>
            <person name="Sicheritz-Ponten T."/>
            <person name="Mortensen U.H."/>
            <person name="Thrane U."/>
        </authorList>
    </citation>
    <scope>NUCLEOTIDE SEQUENCE [LARGE SCALE GENOMIC DNA]</scope>
    <source>
        <strain evidence="17 18">IBT 11181</strain>
    </source>
</reference>
<evidence type="ECO:0000256" key="9">
    <source>
        <dbReference type="ARBA" id="ARBA00023295"/>
    </source>
</evidence>
<evidence type="ECO:0000256" key="10">
    <source>
        <dbReference type="ARBA" id="ARBA00023326"/>
    </source>
</evidence>
<dbReference type="Pfam" id="PF00704">
    <property type="entry name" value="Glyco_hydro_18"/>
    <property type="match status" value="1"/>
</dbReference>
<dbReference type="InterPro" id="IPR050542">
    <property type="entry name" value="Glycosyl_Hydrlase18_Chitinase"/>
</dbReference>
<dbReference type="PROSITE" id="PS01095">
    <property type="entry name" value="GH18_1"/>
    <property type="match status" value="1"/>
</dbReference>
<dbReference type="GO" id="GO:0000272">
    <property type="term" value="P:polysaccharide catabolic process"/>
    <property type="evidence" value="ECO:0007669"/>
    <property type="project" value="UniProtKB-KW"/>
</dbReference>
<keyword evidence="18" id="KW-1185">Reference proteome</keyword>
<dbReference type="GeneID" id="31000136"/>
<evidence type="ECO:0000256" key="4">
    <source>
        <dbReference type="ARBA" id="ARBA00022512"/>
    </source>
</evidence>
<dbReference type="InterPro" id="IPR001223">
    <property type="entry name" value="Glyco_hydro18_cat"/>
</dbReference>
<comment type="caution">
    <text evidence="17">The sequence shown here is derived from an EMBL/GenBank/DDBJ whole genome shotgun (WGS) entry which is preliminary data.</text>
</comment>
<evidence type="ECO:0000256" key="11">
    <source>
        <dbReference type="ARBA" id="ARBA00024658"/>
    </source>
</evidence>
<dbReference type="Gene3D" id="3.20.20.80">
    <property type="entry name" value="Glycosidases"/>
    <property type="match status" value="1"/>
</dbReference>
<comment type="subcellular location">
    <subcellularLocation>
        <location evidence="2">Secreted</location>
        <location evidence="2">Cell wall</location>
    </subcellularLocation>
</comment>
<dbReference type="Proteomes" id="UP000214365">
    <property type="component" value="Unassembled WGS sequence"/>
</dbReference>
<evidence type="ECO:0000256" key="3">
    <source>
        <dbReference type="ARBA" id="ARBA00012729"/>
    </source>
</evidence>
<protein>
    <recommendedName>
        <fullName evidence="3">chitinase</fullName>
        <ecNumber evidence="3">3.2.1.14</ecNumber>
    </recommendedName>
</protein>
<keyword evidence="6 13" id="KW-0378">Hydrolase</keyword>
<evidence type="ECO:0000256" key="8">
    <source>
        <dbReference type="ARBA" id="ARBA00023277"/>
    </source>
</evidence>
<dbReference type="GO" id="GO:0006032">
    <property type="term" value="P:chitin catabolic process"/>
    <property type="evidence" value="ECO:0007669"/>
    <property type="project" value="UniProtKB-KW"/>
</dbReference>
<evidence type="ECO:0000256" key="1">
    <source>
        <dbReference type="ARBA" id="ARBA00000822"/>
    </source>
</evidence>
<evidence type="ECO:0000256" key="12">
    <source>
        <dbReference type="ARBA" id="ARBA00025727"/>
    </source>
</evidence>
<dbReference type="STRING" id="1441469.A0A225B1T7"/>
<evidence type="ECO:0000256" key="13">
    <source>
        <dbReference type="RuleBase" id="RU000489"/>
    </source>
</evidence>
<feature type="signal peptide" evidence="15">
    <location>
        <begin position="1"/>
        <end position="22"/>
    </location>
</feature>
<feature type="domain" description="GH18" evidence="16">
    <location>
        <begin position="30"/>
        <end position="334"/>
    </location>
</feature>
<keyword evidence="7" id="KW-0146">Chitin degradation</keyword>
<keyword evidence="5" id="KW-0147">Chitin-binding</keyword>
<dbReference type="GO" id="GO:0005576">
    <property type="term" value="C:extracellular region"/>
    <property type="evidence" value="ECO:0007669"/>
    <property type="project" value="TreeGrafter"/>
</dbReference>
<dbReference type="PANTHER" id="PTHR45708:SF49">
    <property type="entry name" value="ENDOCHITINASE"/>
    <property type="match status" value="1"/>
</dbReference>
<keyword evidence="15" id="KW-0732">Signal</keyword>
<evidence type="ECO:0000256" key="6">
    <source>
        <dbReference type="ARBA" id="ARBA00022801"/>
    </source>
</evidence>
<dbReference type="InterPro" id="IPR001579">
    <property type="entry name" value="Glyco_hydro_18_chit_AS"/>
</dbReference>
<keyword evidence="4" id="KW-0134">Cell wall</keyword>
<sequence length="355" mass="37764">MSFAKYIFARAAMMAGLLGAQAALDVSSTSNIAVYWGQNSYNAASGDLEQQNLAYYCQNSDIDVLQLSFVTVINGPGGVPEINFANIGDNCTTFDGTSLLNCPQVGDDIKTCQAAGKTILLSIGGATYSEGGFSSESAASAGAQLIWETFGPDSNSSALRPFGDAVVDGFDFDFESTVSNMAAFGNELRSLMDADTSKKYFLTAAPQCVYPDAADNQMLDGAVSFDAIWVQFYNNYCGINNYVSGSSSQTNFNFDTWDNWAKNTSKNPNVKVFLGVPANTGAASTGYLSASSLQPVIQYSKTFSSFGGVMMWDASQAYANNGFISGVAADLGGSSNSSSRTVSRVKRRSTDRSYW</sequence>
<dbReference type="FunFam" id="3.20.20.80:FF:000145">
    <property type="entry name" value="Class III chitinase, putative"/>
    <property type="match status" value="1"/>
</dbReference>
<proteinExistence type="inferred from homology"/>